<sequence>MYHAFSATQAAQTPLLSPSTTFRRTNSLPNSVIAFAKPLGRPANKVSSSGVAKKPSGAISRSRRGDVLAEIQQSSNLESALARFFYFSSVLAGGLFCISPQLVAHQVFGEMMACVLNQILCQIGCVLLGTGFSEI</sequence>
<organism evidence="2">
    <name type="scientific">Opuntia streptacantha</name>
    <name type="common">Prickly pear cactus</name>
    <name type="synonym">Opuntia cardona</name>
    <dbReference type="NCBI Taxonomy" id="393608"/>
    <lineage>
        <taxon>Eukaryota</taxon>
        <taxon>Viridiplantae</taxon>
        <taxon>Streptophyta</taxon>
        <taxon>Embryophyta</taxon>
        <taxon>Tracheophyta</taxon>
        <taxon>Spermatophyta</taxon>
        <taxon>Magnoliopsida</taxon>
        <taxon>eudicotyledons</taxon>
        <taxon>Gunneridae</taxon>
        <taxon>Pentapetalae</taxon>
        <taxon>Caryophyllales</taxon>
        <taxon>Cactineae</taxon>
        <taxon>Cactaceae</taxon>
        <taxon>Opuntioideae</taxon>
        <taxon>Opuntia</taxon>
    </lineage>
</organism>
<reference evidence="2" key="2">
    <citation type="submission" date="2020-07" db="EMBL/GenBank/DDBJ databases">
        <authorList>
            <person name="Vera ALvarez R."/>
            <person name="Arias-Moreno D.M."/>
            <person name="Jimenez-Jacinto V."/>
            <person name="Jimenez-Bremont J.F."/>
            <person name="Swaminathan K."/>
            <person name="Moose S.P."/>
            <person name="Guerrero-Gonzalez M.L."/>
            <person name="Marino-Ramirez L."/>
            <person name="Landsman D."/>
            <person name="Rodriguez-Kessler M."/>
            <person name="Delgado-Sanchez P."/>
        </authorList>
    </citation>
    <scope>NUCLEOTIDE SEQUENCE</scope>
    <source>
        <tissue evidence="2">Cladode</tissue>
    </source>
</reference>
<reference evidence="2" key="1">
    <citation type="journal article" date="2013" name="J. Plant Res.">
        <title>Effect of fungi and light on seed germination of three Opuntia species from semiarid lands of central Mexico.</title>
        <authorList>
            <person name="Delgado-Sanchez P."/>
            <person name="Jimenez-Bremont J.F."/>
            <person name="Guerrero-Gonzalez Mde L."/>
            <person name="Flores J."/>
        </authorList>
    </citation>
    <scope>NUCLEOTIDE SEQUENCE</scope>
    <source>
        <tissue evidence="2">Cladode</tissue>
    </source>
</reference>
<accession>A0A7C9E2P9</accession>
<evidence type="ECO:0000313" key="2">
    <source>
        <dbReference type="EMBL" id="MBA4657382.1"/>
    </source>
</evidence>
<dbReference type="EMBL" id="GISG01196086">
    <property type="protein sequence ID" value="MBA4657382.1"/>
    <property type="molecule type" value="Transcribed_RNA"/>
</dbReference>
<protein>
    <submittedName>
        <fullName evidence="2">Uncharacterized protein</fullName>
    </submittedName>
</protein>
<evidence type="ECO:0000256" key="1">
    <source>
        <dbReference type="SAM" id="MobiDB-lite"/>
    </source>
</evidence>
<proteinExistence type="predicted"/>
<dbReference type="AlphaFoldDB" id="A0A7C9E2P9"/>
<feature type="region of interest" description="Disordered" evidence="1">
    <location>
        <begin position="41"/>
        <end position="61"/>
    </location>
</feature>
<name>A0A7C9E2P9_OPUST</name>